<accession>A0A0F9PIC3</accession>
<name>A0A0F9PIC3_9ZZZZ</name>
<organism evidence="1">
    <name type="scientific">marine sediment metagenome</name>
    <dbReference type="NCBI Taxonomy" id="412755"/>
    <lineage>
        <taxon>unclassified sequences</taxon>
        <taxon>metagenomes</taxon>
        <taxon>ecological metagenomes</taxon>
    </lineage>
</organism>
<reference evidence="1" key="1">
    <citation type="journal article" date="2015" name="Nature">
        <title>Complex archaea that bridge the gap between prokaryotes and eukaryotes.</title>
        <authorList>
            <person name="Spang A."/>
            <person name="Saw J.H."/>
            <person name="Jorgensen S.L."/>
            <person name="Zaremba-Niedzwiedzka K."/>
            <person name="Martijn J."/>
            <person name="Lind A.E."/>
            <person name="van Eijk R."/>
            <person name="Schleper C."/>
            <person name="Guy L."/>
            <person name="Ettema T.J."/>
        </authorList>
    </citation>
    <scope>NUCLEOTIDE SEQUENCE</scope>
</reference>
<protein>
    <submittedName>
        <fullName evidence="1">Uncharacterized protein</fullName>
    </submittedName>
</protein>
<sequence length="54" mass="6457">MVKERKVKTCKVCGRIRSLTDWIYPSKVVKVLIREARLQKEEVICPHCERRSEK</sequence>
<comment type="caution">
    <text evidence="1">The sequence shown here is derived from an EMBL/GenBank/DDBJ whole genome shotgun (WGS) entry which is preliminary data.</text>
</comment>
<proteinExistence type="predicted"/>
<evidence type="ECO:0000313" key="1">
    <source>
        <dbReference type="EMBL" id="KKN24237.1"/>
    </source>
</evidence>
<dbReference type="EMBL" id="LAZR01002898">
    <property type="protein sequence ID" value="KKN24237.1"/>
    <property type="molecule type" value="Genomic_DNA"/>
</dbReference>
<gene>
    <name evidence="1" type="ORF">LCGC14_0896820</name>
</gene>
<dbReference type="AlphaFoldDB" id="A0A0F9PIC3"/>